<feature type="compositionally biased region" description="Polar residues" evidence="1">
    <location>
        <begin position="442"/>
        <end position="459"/>
    </location>
</feature>
<evidence type="ECO:0000313" key="2">
    <source>
        <dbReference type="EMBL" id="CAI9173778.1"/>
    </source>
</evidence>
<dbReference type="EMBL" id="OX460345">
    <property type="protein sequence ID" value="CAI9173778.1"/>
    <property type="molecule type" value="Genomic_DNA"/>
</dbReference>
<feature type="region of interest" description="Disordered" evidence="1">
    <location>
        <begin position="481"/>
        <end position="550"/>
    </location>
</feature>
<sequence length="662" mass="70469">MALGLLFPGSVGIGCVRYRTVLNDFLHTDFGSSRCWFCKLSQHQPKGQGLVTDRWSSARIWGSHCGDPGFRLWGGSQAPLQTCRPKPLEIGKPFGPDTNARVSGRREPSADGGQPDSREYRVVQDALQGSPCPAGRGRTRSRTAAPGATCGGDGSAAGGRDRGWGDEGWAGARSTPGEDGRQGSELGKGRVRSALPAPPPALCRKRRLRIKQCGLTGRGVGARGPSPGCRLPGRVGPGAAQGQPCGGAGAGLATPSPHRQSPLQMKLERRAGVKSGIRQGGYAGRRGMTLARMKSGRVEWGAWPKRGSLETRGPSPGSREQSPCKRRAGTFREVPLPQLSPDGSTGYLALRLALECASWGLRDLHVGSQGPEPRPPRQEEKCQALGKGAGEEGERRSLKPARKAGSEDWRAGRTSLRPPLDVKGATTTADTRCGPCGFTPRRGSSTDSVQTPHQQTLSRSCRPAVPQGAWGRSLASELQDWGERSRREAPATGEHREIGIPPRPRYRRRAPRTAARKVDCPKFTSSPTTGTSARPLLSAEGGRKEGETRPPGSWLWLQTLLVAPIKPWLRSMTLVSRESAGAPASPGADLGVPLAFPGAIHSIGLTSPPRTVFSQSLSVTSSTSCAAEVTPRASARWTEERLEADHAFSQHVGSCRLDGCHE</sequence>
<feature type="compositionally biased region" description="Basic and acidic residues" evidence="1">
    <location>
        <begin position="481"/>
        <end position="498"/>
    </location>
</feature>
<dbReference type="Proteomes" id="UP001176941">
    <property type="component" value="Chromosome 34"/>
</dbReference>
<evidence type="ECO:0008006" key="4">
    <source>
        <dbReference type="Google" id="ProtNLM"/>
    </source>
</evidence>
<accession>A0ABN8ZMD4</accession>
<evidence type="ECO:0000313" key="3">
    <source>
        <dbReference type="Proteomes" id="UP001176941"/>
    </source>
</evidence>
<evidence type="ECO:0000256" key="1">
    <source>
        <dbReference type="SAM" id="MobiDB-lite"/>
    </source>
</evidence>
<name>A0ABN8ZMD4_RANTA</name>
<reference evidence="2" key="1">
    <citation type="submission" date="2023-04" db="EMBL/GenBank/DDBJ databases">
        <authorList>
            <consortium name="ELIXIR-Norway"/>
        </authorList>
    </citation>
    <scope>NUCLEOTIDE SEQUENCE [LARGE SCALE GENOMIC DNA]</scope>
</reference>
<feature type="region of interest" description="Disordered" evidence="1">
    <location>
        <begin position="236"/>
        <end position="260"/>
    </location>
</feature>
<feature type="region of interest" description="Disordered" evidence="1">
    <location>
        <begin position="85"/>
        <end position="202"/>
    </location>
</feature>
<feature type="compositionally biased region" description="Basic residues" evidence="1">
    <location>
        <begin position="504"/>
        <end position="515"/>
    </location>
</feature>
<feature type="compositionally biased region" description="Polar residues" evidence="1">
    <location>
        <begin position="523"/>
        <end position="532"/>
    </location>
</feature>
<feature type="region of interest" description="Disordered" evidence="1">
    <location>
        <begin position="303"/>
        <end position="342"/>
    </location>
</feature>
<protein>
    <recommendedName>
        <fullName evidence="4">Collagen alpha-1(I) chain-like</fullName>
    </recommendedName>
</protein>
<gene>
    <name evidence="2" type="ORF">MRATA1EN1_LOCUS22740</name>
</gene>
<organism evidence="2 3">
    <name type="scientific">Rangifer tarandus platyrhynchus</name>
    <name type="common">Svalbard reindeer</name>
    <dbReference type="NCBI Taxonomy" id="3082113"/>
    <lineage>
        <taxon>Eukaryota</taxon>
        <taxon>Metazoa</taxon>
        <taxon>Chordata</taxon>
        <taxon>Craniata</taxon>
        <taxon>Vertebrata</taxon>
        <taxon>Euteleostomi</taxon>
        <taxon>Mammalia</taxon>
        <taxon>Eutheria</taxon>
        <taxon>Laurasiatheria</taxon>
        <taxon>Artiodactyla</taxon>
        <taxon>Ruminantia</taxon>
        <taxon>Pecora</taxon>
        <taxon>Cervidae</taxon>
        <taxon>Odocoileinae</taxon>
        <taxon>Rangifer</taxon>
    </lineage>
</organism>
<keyword evidence="3" id="KW-1185">Reference proteome</keyword>
<feature type="region of interest" description="Disordered" evidence="1">
    <location>
        <begin position="367"/>
        <end position="467"/>
    </location>
</feature>
<proteinExistence type="predicted"/>